<organism evidence="2">
    <name type="scientific">Aplanochytrium stocchinoi</name>
    <dbReference type="NCBI Taxonomy" id="215587"/>
    <lineage>
        <taxon>Eukaryota</taxon>
        <taxon>Sar</taxon>
        <taxon>Stramenopiles</taxon>
        <taxon>Bigyra</taxon>
        <taxon>Labyrinthulomycetes</taxon>
        <taxon>Thraustochytrida</taxon>
        <taxon>Thraustochytriidae</taxon>
        <taxon>Aplanochytrium</taxon>
    </lineage>
</organism>
<dbReference type="EMBL" id="HBIN01015982">
    <property type="protein sequence ID" value="CAE0442010.1"/>
    <property type="molecule type" value="Transcribed_RNA"/>
</dbReference>
<reference evidence="2" key="1">
    <citation type="submission" date="2021-01" db="EMBL/GenBank/DDBJ databases">
        <authorList>
            <person name="Corre E."/>
            <person name="Pelletier E."/>
            <person name="Niang G."/>
            <person name="Scheremetjew M."/>
            <person name="Finn R."/>
            <person name="Kale V."/>
            <person name="Holt S."/>
            <person name="Cochrane G."/>
            <person name="Meng A."/>
            <person name="Brown T."/>
            <person name="Cohen L."/>
        </authorList>
    </citation>
    <scope>NUCLEOTIDE SEQUENCE</scope>
    <source>
        <strain evidence="2">GSBS06</strain>
    </source>
</reference>
<name>A0A6S8E074_9STRA</name>
<dbReference type="PANTHER" id="PTHR38564">
    <property type="entry name" value="SI:CH73-250A16.5-RELATED"/>
    <property type="match status" value="1"/>
</dbReference>
<dbReference type="PANTHER" id="PTHR38564:SF2">
    <property type="entry name" value="WU:FC46H12 PRECURSOR"/>
    <property type="match status" value="1"/>
</dbReference>
<evidence type="ECO:0000313" key="2">
    <source>
        <dbReference type="EMBL" id="CAE0442011.1"/>
    </source>
</evidence>
<accession>A0A6S8E074</accession>
<gene>
    <name evidence="1" type="ORF">ASTO00021_LOCUS12127</name>
    <name evidence="2" type="ORF">ASTO00021_LOCUS12128</name>
</gene>
<evidence type="ECO:0000313" key="1">
    <source>
        <dbReference type="EMBL" id="CAE0442010.1"/>
    </source>
</evidence>
<sequence>MSCEIFYQRTIETVFAPQFIWLEHHDTMELKFLAVAIALLSLWATQGLAPVSDSDVLSEISCPGSESFIHASCKYVVQVNDNCKNVKEEMFLRVNGQKTKKWHDAHNNGVYTVLEGDEGSSTVLMKRRTGNDKYTDKVLFTFQETSDNECVLKMCSESQVFSVGDFSTNFCNMYLMFCGKSDGCPYVKHSFTYKELAVKPSIGASTTKSMCLPEAHATMLNFLAEKLRPFV</sequence>
<proteinExistence type="predicted"/>
<dbReference type="EMBL" id="HBIN01015983">
    <property type="protein sequence ID" value="CAE0442011.1"/>
    <property type="molecule type" value="Transcribed_RNA"/>
</dbReference>
<dbReference type="AlphaFoldDB" id="A0A6S8E074"/>
<protein>
    <submittedName>
        <fullName evidence="2">Uncharacterized protein</fullName>
    </submittedName>
</protein>